<evidence type="ECO:0000256" key="3">
    <source>
        <dbReference type="SAM" id="Phobius"/>
    </source>
</evidence>
<keyword evidence="3" id="KW-0812">Transmembrane</keyword>
<feature type="transmembrane region" description="Helical" evidence="3">
    <location>
        <begin position="116"/>
        <end position="136"/>
    </location>
</feature>
<dbReference type="RefSeq" id="WP_378290048.1">
    <property type="nucleotide sequence ID" value="NZ_JBHULE010000008.1"/>
</dbReference>
<dbReference type="InterPro" id="IPR000462">
    <property type="entry name" value="CDP-OH_P_trans"/>
</dbReference>
<sequence>MAKLPKQYQFIDVSDYGRSPGHWIADSLKNTRLTPIHVTTFFIVSGIMAIICMVYQYNTAAAFFLILKSILDAADGELARIKKTPSYTGRYYDSIADIILNFLFLLTFWYITDSSIILMILAFVGIQLQGTVYNYYYVILRNNVNGDSTSRVFEDAAPIAMKGETQRAVNIFYKIYDVLYIVFDKTIYFLDKNASNSKPFPKWFMTLISVFGLGFQLLFMALMLLFHLEKYVIPFFIGYSALILVFIGIRRFILK</sequence>
<keyword evidence="1 2" id="KW-0808">Transferase</keyword>
<dbReference type="GO" id="GO:0016740">
    <property type="term" value="F:transferase activity"/>
    <property type="evidence" value="ECO:0007669"/>
    <property type="project" value="UniProtKB-KW"/>
</dbReference>
<feature type="transmembrane region" description="Helical" evidence="3">
    <location>
        <begin position="203"/>
        <end position="225"/>
    </location>
</feature>
<comment type="caution">
    <text evidence="4">The sequence shown here is derived from an EMBL/GenBank/DDBJ whole genome shotgun (WGS) entry which is preliminary data.</text>
</comment>
<proteinExistence type="inferred from homology"/>
<feature type="transmembrane region" description="Helical" evidence="3">
    <location>
        <begin position="231"/>
        <end position="249"/>
    </location>
</feature>
<dbReference type="InterPro" id="IPR043130">
    <property type="entry name" value="CDP-OH_PTrfase_TM_dom"/>
</dbReference>
<accession>A0ABW5LAJ2</accession>
<gene>
    <name evidence="4" type="ORF">ACFSR1_04460</name>
</gene>
<keyword evidence="3" id="KW-0472">Membrane</keyword>
<organism evidence="4 5">
    <name type="scientific">Aquimarina rubra</name>
    <dbReference type="NCBI Taxonomy" id="1920033"/>
    <lineage>
        <taxon>Bacteria</taxon>
        <taxon>Pseudomonadati</taxon>
        <taxon>Bacteroidota</taxon>
        <taxon>Flavobacteriia</taxon>
        <taxon>Flavobacteriales</taxon>
        <taxon>Flavobacteriaceae</taxon>
        <taxon>Aquimarina</taxon>
    </lineage>
</organism>
<dbReference type="InterPro" id="IPR048254">
    <property type="entry name" value="CDP_ALCOHOL_P_TRANSF_CS"/>
</dbReference>
<evidence type="ECO:0000313" key="4">
    <source>
        <dbReference type="EMBL" id="MFD2561912.1"/>
    </source>
</evidence>
<keyword evidence="5" id="KW-1185">Reference proteome</keyword>
<comment type="similarity">
    <text evidence="2">Belongs to the CDP-alcohol phosphatidyltransferase class-I family.</text>
</comment>
<keyword evidence="3" id="KW-1133">Transmembrane helix</keyword>
<dbReference type="Gene3D" id="1.20.120.1760">
    <property type="match status" value="1"/>
</dbReference>
<evidence type="ECO:0000256" key="1">
    <source>
        <dbReference type="ARBA" id="ARBA00022679"/>
    </source>
</evidence>
<protein>
    <submittedName>
        <fullName evidence="4">CDP-alcohol phosphatidyltransferase family protein</fullName>
        <ecNumber evidence="4">2.7.8.-</ecNumber>
    </submittedName>
</protein>
<feature type="transmembrane region" description="Helical" evidence="3">
    <location>
        <begin position="91"/>
        <end position="110"/>
    </location>
</feature>
<feature type="transmembrane region" description="Helical" evidence="3">
    <location>
        <begin position="41"/>
        <end position="71"/>
    </location>
</feature>
<dbReference type="Pfam" id="PF01066">
    <property type="entry name" value="CDP-OH_P_transf"/>
    <property type="match status" value="1"/>
</dbReference>
<name>A0ABW5LAJ2_9FLAO</name>
<dbReference type="EC" id="2.7.8.-" evidence="4"/>
<reference evidence="5" key="1">
    <citation type="journal article" date="2019" name="Int. J. Syst. Evol. Microbiol.">
        <title>The Global Catalogue of Microorganisms (GCM) 10K type strain sequencing project: providing services to taxonomists for standard genome sequencing and annotation.</title>
        <authorList>
            <consortium name="The Broad Institute Genomics Platform"/>
            <consortium name="The Broad Institute Genome Sequencing Center for Infectious Disease"/>
            <person name="Wu L."/>
            <person name="Ma J."/>
        </authorList>
    </citation>
    <scope>NUCLEOTIDE SEQUENCE [LARGE SCALE GENOMIC DNA]</scope>
    <source>
        <strain evidence="5">KCTC 52274</strain>
    </source>
</reference>
<evidence type="ECO:0000256" key="2">
    <source>
        <dbReference type="RuleBase" id="RU003750"/>
    </source>
</evidence>
<evidence type="ECO:0000313" key="5">
    <source>
        <dbReference type="Proteomes" id="UP001597319"/>
    </source>
</evidence>
<dbReference type="Proteomes" id="UP001597319">
    <property type="component" value="Unassembled WGS sequence"/>
</dbReference>
<dbReference type="PROSITE" id="PS00379">
    <property type="entry name" value="CDP_ALCOHOL_P_TRANSF"/>
    <property type="match status" value="1"/>
</dbReference>
<dbReference type="EMBL" id="JBHULE010000008">
    <property type="protein sequence ID" value="MFD2561912.1"/>
    <property type="molecule type" value="Genomic_DNA"/>
</dbReference>